<dbReference type="RefSeq" id="WP_081191857.1">
    <property type="nucleotide sequence ID" value="NZ_MWIH01000005.1"/>
</dbReference>
<keyword evidence="1" id="KW-0472">Membrane</keyword>
<gene>
    <name evidence="2" type="ORF">B1813_12080</name>
</gene>
<keyword evidence="3" id="KW-1185">Reference proteome</keyword>
<dbReference type="Proteomes" id="UP000192591">
    <property type="component" value="Unassembled WGS sequence"/>
</dbReference>
<feature type="transmembrane region" description="Helical" evidence="1">
    <location>
        <begin position="20"/>
        <end position="43"/>
    </location>
</feature>
<proteinExistence type="predicted"/>
<name>A0A1V9A6X4_SACPI</name>
<keyword evidence="1" id="KW-0812">Transmembrane</keyword>
<evidence type="ECO:0000313" key="2">
    <source>
        <dbReference type="EMBL" id="OQO92862.1"/>
    </source>
</evidence>
<dbReference type="InterPro" id="IPR049790">
    <property type="entry name" value="Rv3655c/TadE"/>
</dbReference>
<dbReference type="NCBIfam" id="NF041390">
    <property type="entry name" value="TadE_Rv3655c"/>
    <property type="match status" value="1"/>
</dbReference>
<dbReference type="EMBL" id="MWIH01000005">
    <property type="protein sequence ID" value="OQO92862.1"/>
    <property type="molecule type" value="Genomic_DNA"/>
</dbReference>
<evidence type="ECO:0000313" key="3">
    <source>
        <dbReference type="Proteomes" id="UP000192591"/>
    </source>
</evidence>
<reference evidence="2 3" key="1">
    <citation type="submission" date="2017-02" db="EMBL/GenBank/DDBJ databases">
        <title>Draft genome of Saccharomonospora sp. 154.</title>
        <authorList>
            <person name="Alonso-Carmona G.S."/>
            <person name="De La Haba R."/>
            <person name="Vera-Gargallo B."/>
            <person name="Sandoval-Trujillo A.H."/>
            <person name="Ramirez-Duran N."/>
            <person name="Ventosa A."/>
        </authorList>
    </citation>
    <scope>NUCLEOTIDE SEQUENCE [LARGE SCALE GENOMIC DNA]</scope>
    <source>
        <strain evidence="2 3">LRS4.154</strain>
    </source>
</reference>
<evidence type="ECO:0000256" key="1">
    <source>
        <dbReference type="SAM" id="Phobius"/>
    </source>
</evidence>
<comment type="caution">
    <text evidence="2">The sequence shown here is derived from an EMBL/GenBank/DDBJ whole genome shotgun (WGS) entry which is preliminary data.</text>
</comment>
<dbReference type="AlphaFoldDB" id="A0A1V9A6X4"/>
<accession>A0A1V9A6X4</accession>
<sequence length="133" mass="13362">MLARVVVRRRVPGDRGSVTVEAAIALCALVTVVALVIAGLGAVGTQLRCTDAATQAARVLARGAPTAEAERLVGALAPGGATMTVRRGGNAVVVRVSVDAAGGLLPGVTLRAEAHAQWEPGVTRGDAHAAARR</sequence>
<evidence type="ECO:0008006" key="4">
    <source>
        <dbReference type="Google" id="ProtNLM"/>
    </source>
</evidence>
<organism evidence="2 3">
    <name type="scientific">Saccharomonospora piscinae</name>
    <dbReference type="NCBI Taxonomy" id="687388"/>
    <lineage>
        <taxon>Bacteria</taxon>
        <taxon>Bacillati</taxon>
        <taxon>Actinomycetota</taxon>
        <taxon>Actinomycetes</taxon>
        <taxon>Pseudonocardiales</taxon>
        <taxon>Pseudonocardiaceae</taxon>
        <taxon>Saccharomonospora</taxon>
    </lineage>
</organism>
<dbReference type="STRING" id="1962155.B1813_12080"/>
<protein>
    <recommendedName>
        <fullName evidence="4">TadE-like protein</fullName>
    </recommendedName>
</protein>
<keyword evidence="1" id="KW-1133">Transmembrane helix</keyword>